<sequence>TIAESEAVVEDDLEGDDADDMLMGGNNSLQGGNGKDTLIGGTGNDSLMGDNGNDFLCGVAGDNYLDGGNGKDTLIGGMGNDILMGGNGKDLLSGGEGDDTLYGGSGKDTLVGGKGADVFILDGDALLDDIEEGQEGEATEKTVRKQGKKQDVILDFNAEEGDVIKFAGAAFGISNLSDLFDATNTTDDLGISSSTLESGQIVSTITFSAEYSLTVFSQVEITQESLLLM</sequence>
<evidence type="ECO:0000256" key="1">
    <source>
        <dbReference type="ARBA" id="ARBA00004613"/>
    </source>
</evidence>
<comment type="subcellular location">
    <subcellularLocation>
        <location evidence="1">Secreted</location>
    </subcellularLocation>
</comment>
<evidence type="ECO:0000313" key="4">
    <source>
        <dbReference type="EMBL" id="MCT7968788.1"/>
    </source>
</evidence>
<dbReference type="PROSITE" id="PS00330">
    <property type="entry name" value="HEMOLYSIN_CALCIUM"/>
    <property type="match status" value="4"/>
</dbReference>
<dbReference type="InterPro" id="IPR001343">
    <property type="entry name" value="Hemolysn_Ca-bd"/>
</dbReference>
<dbReference type="RefSeq" id="WP_368008282.1">
    <property type="nucleotide sequence ID" value="NZ_JAMXFF010000037.1"/>
</dbReference>
<evidence type="ECO:0008006" key="6">
    <source>
        <dbReference type="Google" id="ProtNLM"/>
    </source>
</evidence>
<feature type="compositionally biased region" description="Acidic residues" evidence="3">
    <location>
        <begin position="7"/>
        <end position="20"/>
    </location>
</feature>
<dbReference type="InterPro" id="IPR050557">
    <property type="entry name" value="RTX_toxin/Mannuronan_C5-epim"/>
</dbReference>
<dbReference type="PANTHER" id="PTHR38340:SF1">
    <property type="entry name" value="S-LAYER PROTEIN"/>
    <property type="match status" value="1"/>
</dbReference>
<protein>
    <recommendedName>
        <fullName evidence="6">Calcium-binding protein</fullName>
    </recommendedName>
</protein>
<dbReference type="InterPro" id="IPR011049">
    <property type="entry name" value="Serralysin-like_metalloprot_C"/>
</dbReference>
<evidence type="ECO:0000256" key="3">
    <source>
        <dbReference type="SAM" id="MobiDB-lite"/>
    </source>
</evidence>
<dbReference type="SUPFAM" id="SSF51120">
    <property type="entry name" value="beta-Roll"/>
    <property type="match status" value="1"/>
</dbReference>
<gene>
    <name evidence="4" type="ORF">NG799_20985</name>
</gene>
<proteinExistence type="predicted"/>
<accession>A0ABT2MVM2</accession>
<comment type="caution">
    <text evidence="4">The sequence shown here is derived from an EMBL/GenBank/DDBJ whole genome shotgun (WGS) entry which is preliminary data.</text>
</comment>
<organism evidence="4 5">
    <name type="scientific">Laspinema palackyanum D2a</name>
    <dbReference type="NCBI Taxonomy" id="2953684"/>
    <lineage>
        <taxon>Bacteria</taxon>
        <taxon>Bacillati</taxon>
        <taxon>Cyanobacteriota</taxon>
        <taxon>Cyanophyceae</taxon>
        <taxon>Oscillatoriophycideae</taxon>
        <taxon>Oscillatoriales</taxon>
        <taxon>Laspinemataceae</taxon>
        <taxon>Laspinema</taxon>
        <taxon>Laspinema palackyanum</taxon>
    </lineage>
</organism>
<dbReference type="PRINTS" id="PR00313">
    <property type="entry name" value="CABNDNGRPT"/>
</dbReference>
<feature type="region of interest" description="Disordered" evidence="3">
    <location>
        <begin position="1"/>
        <end position="20"/>
    </location>
</feature>
<dbReference type="Pfam" id="PF00353">
    <property type="entry name" value="HemolysinCabind"/>
    <property type="match status" value="2"/>
</dbReference>
<dbReference type="EMBL" id="JAMXFF010000037">
    <property type="protein sequence ID" value="MCT7968788.1"/>
    <property type="molecule type" value="Genomic_DNA"/>
</dbReference>
<reference evidence="4 5" key="1">
    <citation type="journal article" date="2022" name="Front. Microbiol.">
        <title>High genomic differentiation and limited gene flow indicate recent cryptic speciation within the genus Laspinema (cyanobacteria).</title>
        <authorList>
            <person name="Stanojkovic A."/>
            <person name="Skoupy S."/>
            <person name="Skaloud P."/>
            <person name="Dvorak P."/>
        </authorList>
    </citation>
    <scope>NUCLEOTIDE SEQUENCE [LARGE SCALE GENOMIC DNA]</scope>
    <source>
        <strain evidence="4 5">D2a</strain>
    </source>
</reference>
<name>A0ABT2MVM2_9CYAN</name>
<dbReference type="InterPro" id="IPR018511">
    <property type="entry name" value="Hemolysin-typ_Ca-bd_CS"/>
</dbReference>
<dbReference type="Proteomes" id="UP001525890">
    <property type="component" value="Unassembled WGS sequence"/>
</dbReference>
<dbReference type="PANTHER" id="PTHR38340">
    <property type="entry name" value="S-LAYER PROTEIN"/>
    <property type="match status" value="1"/>
</dbReference>
<feature type="non-terminal residue" evidence="4">
    <location>
        <position position="1"/>
    </location>
</feature>
<evidence type="ECO:0000256" key="2">
    <source>
        <dbReference type="ARBA" id="ARBA00022525"/>
    </source>
</evidence>
<evidence type="ECO:0000313" key="5">
    <source>
        <dbReference type="Proteomes" id="UP001525890"/>
    </source>
</evidence>
<keyword evidence="5" id="KW-1185">Reference proteome</keyword>
<keyword evidence="2" id="KW-0964">Secreted</keyword>
<dbReference type="Gene3D" id="2.150.10.10">
    <property type="entry name" value="Serralysin-like metalloprotease, C-terminal"/>
    <property type="match status" value="2"/>
</dbReference>